<keyword evidence="1" id="KW-0472">Membrane</keyword>
<dbReference type="InterPro" id="IPR001387">
    <property type="entry name" value="Cro/C1-type_HTH"/>
</dbReference>
<dbReference type="Pfam" id="PF01381">
    <property type="entry name" value="HTH_3"/>
    <property type="match status" value="1"/>
</dbReference>
<feature type="domain" description="HTH cro/C1-type" evidence="2">
    <location>
        <begin position="30"/>
        <end position="83"/>
    </location>
</feature>
<gene>
    <name evidence="3" type="ORF">AERO8C_120048</name>
</gene>
<evidence type="ECO:0000313" key="3">
    <source>
        <dbReference type="EMBL" id="VXA81474.1"/>
    </source>
</evidence>
<feature type="transmembrane region" description="Helical" evidence="1">
    <location>
        <begin position="149"/>
        <end position="170"/>
    </location>
</feature>
<dbReference type="CDD" id="cd00093">
    <property type="entry name" value="HTH_XRE"/>
    <property type="match status" value="1"/>
</dbReference>
<name>A0A653KSA5_AERVE</name>
<feature type="transmembrane region" description="Helical" evidence="1">
    <location>
        <begin position="123"/>
        <end position="143"/>
    </location>
</feature>
<protein>
    <recommendedName>
        <fullName evidence="2">HTH cro/C1-type domain-containing protein</fullName>
    </recommendedName>
</protein>
<accession>A0A653KSA5</accession>
<dbReference type="SMART" id="SM00530">
    <property type="entry name" value="HTH_XRE"/>
    <property type="match status" value="1"/>
</dbReference>
<dbReference type="EMBL" id="CABWLC010000004">
    <property type="protein sequence ID" value="VXA81474.1"/>
    <property type="molecule type" value="Genomic_DNA"/>
</dbReference>
<dbReference type="InterPro" id="IPR010982">
    <property type="entry name" value="Lambda_DNA-bd_dom_sf"/>
</dbReference>
<dbReference type="GO" id="GO:0003677">
    <property type="term" value="F:DNA binding"/>
    <property type="evidence" value="ECO:0007669"/>
    <property type="project" value="InterPro"/>
</dbReference>
<evidence type="ECO:0000259" key="2">
    <source>
        <dbReference type="PROSITE" id="PS50943"/>
    </source>
</evidence>
<dbReference type="AlphaFoldDB" id="A0A653KSA5"/>
<evidence type="ECO:0000313" key="4">
    <source>
        <dbReference type="Proteomes" id="UP000439123"/>
    </source>
</evidence>
<dbReference type="InterPro" id="IPR025698">
    <property type="entry name" value="2TM_dom"/>
</dbReference>
<evidence type="ECO:0000256" key="1">
    <source>
        <dbReference type="SAM" id="Phobius"/>
    </source>
</evidence>
<dbReference type="SUPFAM" id="SSF47413">
    <property type="entry name" value="lambda repressor-like DNA-binding domains"/>
    <property type="match status" value="1"/>
</dbReference>
<reference evidence="3 4" key="1">
    <citation type="submission" date="2019-10" db="EMBL/GenBank/DDBJ databases">
        <authorList>
            <person name="Karimi E."/>
        </authorList>
    </citation>
    <scope>NUCLEOTIDE SEQUENCE [LARGE SCALE GENOMIC DNA]</scope>
    <source>
        <strain evidence="3">Aeromonas sp. 8C</strain>
    </source>
</reference>
<proteinExistence type="predicted"/>
<dbReference type="Proteomes" id="UP000439123">
    <property type="component" value="Unassembled WGS sequence"/>
</dbReference>
<dbReference type="PROSITE" id="PS50943">
    <property type="entry name" value="HTH_CROC1"/>
    <property type="match status" value="1"/>
</dbReference>
<keyword evidence="1" id="KW-0812">Transmembrane</keyword>
<sequence>MYVGYLSCHLSRRKPYAGPVNYHKEFEMIVRKLRLQRGWSQEQLATLTGLSVRTIQRIEQGQQPGLESLKALAAVFELDVAQLDGSEQQEREMRGSDTMGQDAVQVSAEERAAMRYVEELKGFYHHVASYVVVICGLFVINYLSNPEYIWAWWPTLGWGLGLASHAVRVFQPFKLFGPEWERRQIEKRLGRKL</sequence>
<dbReference type="Pfam" id="PF13239">
    <property type="entry name" value="2TM"/>
    <property type="match status" value="1"/>
</dbReference>
<organism evidence="3 4">
    <name type="scientific">Aeromonas veronii</name>
    <dbReference type="NCBI Taxonomy" id="654"/>
    <lineage>
        <taxon>Bacteria</taxon>
        <taxon>Pseudomonadati</taxon>
        <taxon>Pseudomonadota</taxon>
        <taxon>Gammaproteobacteria</taxon>
        <taxon>Aeromonadales</taxon>
        <taxon>Aeromonadaceae</taxon>
        <taxon>Aeromonas</taxon>
    </lineage>
</organism>
<keyword evidence="1" id="KW-1133">Transmembrane helix</keyword>
<dbReference type="Gene3D" id="1.10.260.40">
    <property type="entry name" value="lambda repressor-like DNA-binding domains"/>
    <property type="match status" value="1"/>
</dbReference>